<organism evidence="1">
    <name type="scientific">marine sediment metagenome</name>
    <dbReference type="NCBI Taxonomy" id="412755"/>
    <lineage>
        <taxon>unclassified sequences</taxon>
        <taxon>metagenomes</taxon>
        <taxon>ecological metagenomes</taxon>
    </lineage>
</organism>
<protein>
    <submittedName>
        <fullName evidence="1">Uncharacterized protein</fullName>
    </submittedName>
</protein>
<dbReference type="InterPro" id="IPR029063">
    <property type="entry name" value="SAM-dependent_MTases_sf"/>
</dbReference>
<reference evidence="1" key="1">
    <citation type="journal article" date="2015" name="Nature">
        <title>Complex archaea that bridge the gap between prokaryotes and eukaryotes.</title>
        <authorList>
            <person name="Spang A."/>
            <person name="Saw J.H."/>
            <person name="Jorgensen S.L."/>
            <person name="Zaremba-Niedzwiedzka K."/>
            <person name="Martijn J."/>
            <person name="Lind A.E."/>
            <person name="van Eijk R."/>
            <person name="Schleper C."/>
            <person name="Guy L."/>
            <person name="Ettema T.J."/>
        </authorList>
    </citation>
    <scope>NUCLEOTIDE SEQUENCE</scope>
</reference>
<dbReference type="SUPFAM" id="SSF53335">
    <property type="entry name" value="S-adenosyl-L-methionine-dependent methyltransferases"/>
    <property type="match status" value="1"/>
</dbReference>
<dbReference type="EMBL" id="LAZR01027941">
    <property type="protein sequence ID" value="KKL64126.1"/>
    <property type="molecule type" value="Genomic_DNA"/>
</dbReference>
<dbReference type="Gene3D" id="3.40.50.150">
    <property type="entry name" value="Vaccinia Virus protein VP39"/>
    <property type="match status" value="1"/>
</dbReference>
<dbReference type="AlphaFoldDB" id="A0A0F9ED04"/>
<comment type="caution">
    <text evidence="1">The sequence shown here is derived from an EMBL/GenBank/DDBJ whole genome shotgun (WGS) entry which is preliminary data.</text>
</comment>
<evidence type="ECO:0000313" key="1">
    <source>
        <dbReference type="EMBL" id="KKL64126.1"/>
    </source>
</evidence>
<proteinExistence type="predicted"/>
<sequence>SVGSGTFLTEAMKIITNSILDNKDKIAVTDALRRFIKENFDENRKRHPWAREFLYGIDKQPHLSLTTKVNMVMHGDGHIHVYSYDALNDFGRYEDLLNKRNKSDV</sequence>
<name>A0A0F9ED04_9ZZZZ</name>
<accession>A0A0F9ED04</accession>
<feature type="non-terminal residue" evidence="1">
    <location>
        <position position="1"/>
    </location>
</feature>
<gene>
    <name evidence="1" type="ORF">LCGC14_2168200</name>
</gene>